<dbReference type="PROSITE" id="PS50113">
    <property type="entry name" value="PAC"/>
    <property type="match status" value="1"/>
</dbReference>
<feature type="region of interest" description="Disordered" evidence="7">
    <location>
        <begin position="174"/>
        <end position="199"/>
    </location>
</feature>
<dbReference type="SMART" id="SM00448">
    <property type="entry name" value="REC"/>
    <property type="match status" value="1"/>
</dbReference>
<feature type="domain" description="Histidine kinase" evidence="8">
    <location>
        <begin position="319"/>
        <end position="538"/>
    </location>
</feature>
<proteinExistence type="predicted"/>
<dbReference type="PANTHER" id="PTHR43047">
    <property type="entry name" value="TWO-COMPONENT HISTIDINE PROTEIN KINASE"/>
    <property type="match status" value="1"/>
</dbReference>
<organism evidence="11 12">
    <name type="scientific">Pseudaquabacterium inlustre</name>
    <dbReference type="NCBI Taxonomy" id="2984192"/>
    <lineage>
        <taxon>Bacteria</taxon>
        <taxon>Pseudomonadati</taxon>
        <taxon>Pseudomonadota</taxon>
        <taxon>Betaproteobacteria</taxon>
        <taxon>Burkholderiales</taxon>
        <taxon>Sphaerotilaceae</taxon>
        <taxon>Pseudaquabacterium</taxon>
    </lineage>
</organism>
<dbReference type="GO" id="GO:0005524">
    <property type="term" value="F:ATP binding"/>
    <property type="evidence" value="ECO:0007669"/>
    <property type="project" value="UniProtKB-KW"/>
</dbReference>
<evidence type="ECO:0000256" key="3">
    <source>
        <dbReference type="ARBA" id="ARBA00022553"/>
    </source>
</evidence>
<dbReference type="InterPro" id="IPR003594">
    <property type="entry name" value="HATPase_dom"/>
</dbReference>
<comment type="caution">
    <text evidence="11">The sequence shown here is derived from an EMBL/GenBank/DDBJ whole genome shotgun (WGS) entry which is preliminary data.</text>
</comment>
<dbReference type="InterPro" id="IPR003661">
    <property type="entry name" value="HisK_dim/P_dom"/>
</dbReference>
<accession>A0ABU9CQD8</accession>
<dbReference type="EMBL" id="JBBUTH010000010">
    <property type="protein sequence ID" value="MEK8052954.1"/>
    <property type="molecule type" value="Genomic_DNA"/>
</dbReference>
<protein>
    <recommendedName>
        <fullName evidence="2">histidine kinase</fullName>
        <ecNumber evidence="2">2.7.13.3</ecNumber>
    </recommendedName>
</protein>
<keyword evidence="4" id="KW-0808">Transferase</keyword>
<dbReference type="InterPro" id="IPR004358">
    <property type="entry name" value="Sig_transdc_His_kin-like_C"/>
</dbReference>
<feature type="domain" description="Response regulatory" evidence="9">
    <location>
        <begin position="562"/>
        <end position="679"/>
    </location>
</feature>
<dbReference type="SUPFAM" id="SSF55874">
    <property type="entry name" value="ATPase domain of HSP90 chaperone/DNA topoisomerase II/histidine kinase"/>
    <property type="match status" value="1"/>
</dbReference>
<dbReference type="InterPro" id="IPR035965">
    <property type="entry name" value="PAS-like_dom_sf"/>
</dbReference>
<dbReference type="SMART" id="SM00387">
    <property type="entry name" value="HATPase_c"/>
    <property type="match status" value="1"/>
</dbReference>
<dbReference type="RefSeq" id="WP_341412689.1">
    <property type="nucleotide sequence ID" value="NZ_JBBUTH010000010.1"/>
</dbReference>
<dbReference type="SUPFAM" id="SSF47384">
    <property type="entry name" value="Homodimeric domain of signal transducing histidine kinase"/>
    <property type="match status" value="1"/>
</dbReference>
<dbReference type="Pfam" id="PF00512">
    <property type="entry name" value="HisKA"/>
    <property type="match status" value="1"/>
</dbReference>
<feature type="modified residue" description="4-aspartylphosphate" evidence="6">
    <location>
        <position position="612"/>
    </location>
</feature>
<feature type="domain" description="PAC" evidence="10">
    <location>
        <begin position="250"/>
        <end position="302"/>
    </location>
</feature>
<evidence type="ECO:0000313" key="12">
    <source>
        <dbReference type="Proteomes" id="UP001365405"/>
    </source>
</evidence>
<dbReference type="Gene3D" id="1.10.287.130">
    <property type="match status" value="1"/>
</dbReference>
<dbReference type="InterPro" id="IPR005467">
    <property type="entry name" value="His_kinase_dom"/>
</dbReference>
<dbReference type="SUPFAM" id="SSF55785">
    <property type="entry name" value="PYP-like sensor domain (PAS domain)"/>
    <property type="match status" value="1"/>
</dbReference>
<evidence type="ECO:0000256" key="6">
    <source>
        <dbReference type="PROSITE-ProRule" id="PRU00169"/>
    </source>
</evidence>
<comment type="catalytic activity">
    <reaction evidence="1">
        <text>ATP + protein L-histidine = ADP + protein N-phospho-L-histidine.</text>
        <dbReference type="EC" id="2.7.13.3"/>
    </reaction>
</comment>
<keyword evidence="11" id="KW-0067">ATP-binding</keyword>
<keyword evidence="11" id="KW-0547">Nucleotide-binding</keyword>
<evidence type="ECO:0000259" key="9">
    <source>
        <dbReference type="PROSITE" id="PS50110"/>
    </source>
</evidence>
<dbReference type="InterPro" id="IPR001789">
    <property type="entry name" value="Sig_transdc_resp-reg_receiver"/>
</dbReference>
<keyword evidence="5" id="KW-0418">Kinase</keyword>
<dbReference type="InterPro" id="IPR011006">
    <property type="entry name" value="CheY-like_superfamily"/>
</dbReference>
<evidence type="ECO:0000256" key="5">
    <source>
        <dbReference type="ARBA" id="ARBA00022777"/>
    </source>
</evidence>
<dbReference type="EC" id="2.7.13.3" evidence="2"/>
<dbReference type="InterPro" id="IPR036097">
    <property type="entry name" value="HisK_dim/P_sf"/>
</dbReference>
<dbReference type="Gene3D" id="3.30.450.20">
    <property type="entry name" value="PAS domain"/>
    <property type="match status" value="1"/>
</dbReference>
<dbReference type="PROSITE" id="PS50110">
    <property type="entry name" value="RESPONSE_REGULATORY"/>
    <property type="match status" value="1"/>
</dbReference>
<evidence type="ECO:0000256" key="2">
    <source>
        <dbReference type="ARBA" id="ARBA00012438"/>
    </source>
</evidence>
<dbReference type="InterPro" id="IPR000700">
    <property type="entry name" value="PAS-assoc_C"/>
</dbReference>
<dbReference type="PRINTS" id="PR00344">
    <property type="entry name" value="BCTRLSENSOR"/>
</dbReference>
<dbReference type="Pfam" id="PF02518">
    <property type="entry name" value="HATPase_c"/>
    <property type="match status" value="1"/>
</dbReference>
<dbReference type="Proteomes" id="UP001365405">
    <property type="component" value="Unassembled WGS sequence"/>
</dbReference>
<dbReference type="Gene3D" id="3.30.565.10">
    <property type="entry name" value="Histidine kinase-like ATPase, C-terminal domain"/>
    <property type="match status" value="1"/>
</dbReference>
<keyword evidence="12" id="KW-1185">Reference proteome</keyword>
<dbReference type="SUPFAM" id="SSF52172">
    <property type="entry name" value="CheY-like"/>
    <property type="match status" value="1"/>
</dbReference>
<dbReference type="Gene3D" id="3.40.50.2300">
    <property type="match status" value="1"/>
</dbReference>
<feature type="compositionally biased region" description="Low complexity" evidence="7">
    <location>
        <begin position="179"/>
        <end position="189"/>
    </location>
</feature>
<evidence type="ECO:0000259" key="8">
    <source>
        <dbReference type="PROSITE" id="PS50109"/>
    </source>
</evidence>
<dbReference type="Pfam" id="PF00072">
    <property type="entry name" value="Response_reg"/>
    <property type="match status" value="1"/>
</dbReference>
<gene>
    <name evidence="11" type="ORF">AACH10_22065</name>
</gene>
<dbReference type="CDD" id="cd00082">
    <property type="entry name" value="HisKA"/>
    <property type="match status" value="1"/>
</dbReference>
<dbReference type="PROSITE" id="PS50109">
    <property type="entry name" value="HIS_KIN"/>
    <property type="match status" value="1"/>
</dbReference>
<sequence length="700" mass="74951">MSSSPGAYESLLRFLYRSPVALLQTTLDGQIELITPMAARFLMPLAPAGRLDWLFPLIEPQHPGLAAAVAAFTEPRGVVCDGVLLRIPDGASTHLLSMCMLQMDKARADAGLPDASGEAVPHDLVVDDAPRLLVLLNDITLPVGTVERERRALEEQLHLATAAAGLGSWVIDGPPADPPAADASVAEAPARPPREPLAGLRWNPRTFALHGCADASRVSPAQVLAETTTTADRQALADWIAAQLADTRDDTLEYAVRWPDGQRHWLCVKGQLLREVDGPQRRLLAVVWDVTPAHQHRAAVQAQRVAEEASRAKSEFLSRMSHEFRTPLNAILGFAEVLLMAQEPELSPRQRRQVGHMRDAGRLLLQLVSDLLDLSRIEAGMLPVRPEPVDALPAARRAMQSLELAASAAHLQLVLAPPATGAVWVQADPTRLEQVLLNLLSNAVKYNRPGGQVLLRFEQLPGHWQLSVEDNGLGMSPEQQARLFRPFDRLGRETSGLPGAGIGLVIAQQLVLAMQGSLSVRSQPGQGSSFMVVLPVAELPAQGAEAAPGRTGATWRADVRGVVLSVEDNPHNQALMADIVALRPNVRLLTAASGEQALALARAHPPDLVLLDLGLPDIDGLSLWEQLRQLPAPSVPAAVVVSAHAAPAEITRAHQAGVQAYLTKPVDAARLLGTVDRLLLRGPGANDAAVPNPQALGRAP</sequence>
<evidence type="ECO:0000256" key="7">
    <source>
        <dbReference type="SAM" id="MobiDB-lite"/>
    </source>
</evidence>
<dbReference type="SMART" id="SM00388">
    <property type="entry name" value="HisKA"/>
    <property type="match status" value="1"/>
</dbReference>
<evidence type="ECO:0000259" key="10">
    <source>
        <dbReference type="PROSITE" id="PS50113"/>
    </source>
</evidence>
<evidence type="ECO:0000256" key="4">
    <source>
        <dbReference type="ARBA" id="ARBA00022679"/>
    </source>
</evidence>
<dbReference type="InterPro" id="IPR036890">
    <property type="entry name" value="HATPase_C_sf"/>
</dbReference>
<keyword evidence="3 6" id="KW-0597">Phosphoprotein</keyword>
<name>A0ABU9CQD8_9BURK</name>
<evidence type="ECO:0000313" key="11">
    <source>
        <dbReference type="EMBL" id="MEK8052954.1"/>
    </source>
</evidence>
<evidence type="ECO:0000256" key="1">
    <source>
        <dbReference type="ARBA" id="ARBA00000085"/>
    </source>
</evidence>
<dbReference type="PANTHER" id="PTHR43047:SF72">
    <property type="entry name" value="OSMOSENSING HISTIDINE PROTEIN KINASE SLN1"/>
    <property type="match status" value="1"/>
</dbReference>
<reference evidence="11 12" key="1">
    <citation type="submission" date="2024-04" db="EMBL/GenBank/DDBJ databases">
        <title>Novel species of the genus Ideonella isolated from streams.</title>
        <authorList>
            <person name="Lu H."/>
        </authorList>
    </citation>
    <scope>NUCLEOTIDE SEQUENCE [LARGE SCALE GENOMIC DNA]</scope>
    <source>
        <strain evidence="11 12">DXS22W</strain>
    </source>
</reference>